<proteinExistence type="inferred from homology"/>
<dbReference type="AlphaFoldDB" id="A0AAW0JUH8"/>
<feature type="transmembrane region" description="Helical" evidence="6">
    <location>
        <begin position="33"/>
        <end position="49"/>
    </location>
</feature>
<evidence type="ECO:0000256" key="4">
    <source>
        <dbReference type="ARBA" id="ARBA00022989"/>
    </source>
</evidence>
<feature type="transmembrane region" description="Helical" evidence="6">
    <location>
        <begin position="61"/>
        <end position="81"/>
    </location>
</feature>
<evidence type="ECO:0000256" key="6">
    <source>
        <dbReference type="RuleBase" id="RU363077"/>
    </source>
</evidence>
<dbReference type="Proteomes" id="UP000237347">
    <property type="component" value="Unassembled WGS sequence"/>
</dbReference>
<reference evidence="8 9" key="1">
    <citation type="journal article" date="2018" name="Sci. Data">
        <title>The draft genome sequence of cork oak.</title>
        <authorList>
            <person name="Ramos A.M."/>
            <person name="Usie A."/>
            <person name="Barbosa P."/>
            <person name="Barros P.M."/>
            <person name="Capote T."/>
            <person name="Chaves I."/>
            <person name="Simoes F."/>
            <person name="Abreu I."/>
            <person name="Carrasquinho I."/>
            <person name="Faro C."/>
            <person name="Guimaraes J.B."/>
            <person name="Mendonca D."/>
            <person name="Nobrega F."/>
            <person name="Rodrigues L."/>
            <person name="Saibo N.J.M."/>
            <person name="Varela M.C."/>
            <person name="Egas C."/>
            <person name="Matos J."/>
            <person name="Miguel C.M."/>
            <person name="Oliveira M.M."/>
            <person name="Ricardo C.P."/>
            <person name="Goncalves S."/>
        </authorList>
    </citation>
    <scope>NUCLEOTIDE SEQUENCE [LARGE SCALE GENOMIC DNA]</scope>
    <source>
        <strain evidence="9">cv. HL8</strain>
    </source>
</reference>
<keyword evidence="3 6" id="KW-0812">Transmembrane</keyword>
<dbReference type="PANTHER" id="PTHR31218">
    <property type="entry name" value="WAT1-RELATED PROTEIN"/>
    <property type="match status" value="1"/>
</dbReference>
<comment type="caution">
    <text evidence="8">The sequence shown here is derived from an EMBL/GenBank/DDBJ whole genome shotgun (WGS) entry which is preliminary data.</text>
</comment>
<keyword evidence="5 6" id="KW-0472">Membrane</keyword>
<feature type="non-terminal residue" evidence="8">
    <location>
        <position position="1"/>
    </location>
</feature>
<accession>A0AAW0JUH8</accession>
<evidence type="ECO:0000313" key="8">
    <source>
        <dbReference type="EMBL" id="KAK7830672.1"/>
    </source>
</evidence>
<comment type="subcellular location">
    <subcellularLocation>
        <location evidence="1 6">Membrane</location>
        <topology evidence="1 6">Multi-pass membrane protein</topology>
    </subcellularLocation>
</comment>
<feature type="transmembrane region" description="Helical" evidence="6">
    <location>
        <begin position="230"/>
        <end position="250"/>
    </location>
</feature>
<evidence type="ECO:0000256" key="3">
    <source>
        <dbReference type="ARBA" id="ARBA00022692"/>
    </source>
</evidence>
<gene>
    <name evidence="8" type="ORF">CFP56_028060</name>
</gene>
<dbReference type="SUPFAM" id="SSF103481">
    <property type="entry name" value="Multidrug resistance efflux transporter EmrE"/>
    <property type="match status" value="1"/>
</dbReference>
<evidence type="ECO:0000256" key="1">
    <source>
        <dbReference type="ARBA" id="ARBA00004141"/>
    </source>
</evidence>
<keyword evidence="4 6" id="KW-1133">Transmembrane helix</keyword>
<evidence type="ECO:0000259" key="7">
    <source>
        <dbReference type="Pfam" id="PF00892"/>
    </source>
</evidence>
<dbReference type="InterPro" id="IPR000620">
    <property type="entry name" value="EamA_dom"/>
</dbReference>
<keyword evidence="9" id="KW-1185">Reference proteome</keyword>
<comment type="similarity">
    <text evidence="2 6">Belongs to the drug/metabolite transporter (DMT) superfamily. Plant drug/metabolite exporter (P-DME) (TC 2.A.7.4) family.</text>
</comment>
<dbReference type="InterPro" id="IPR030184">
    <property type="entry name" value="WAT1-related"/>
</dbReference>
<feature type="transmembrane region" description="Helical" evidence="6">
    <location>
        <begin position="120"/>
        <end position="142"/>
    </location>
</feature>
<protein>
    <recommendedName>
        <fullName evidence="6">WAT1-related protein</fullName>
    </recommendedName>
</protein>
<evidence type="ECO:0000256" key="2">
    <source>
        <dbReference type="ARBA" id="ARBA00007635"/>
    </source>
</evidence>
<dbReference type="EMBL" id="PKMF04000458">
    <property type="protein sequence ID" value="KAK7830672.1"/>
    <property type="molecule type" value="Genomic_DNA"/>
</dbReference>
<evidence type="ECO:0000256" key="5">
    <source>
        <dbReference type="ARBA" id="ARBA00023136"/>
    </source>
</evidence>
<evidence type="ECO:0000313" key="9">
    <source>
        <dbReference type="Proteomes" id="UP000237347"/>
    </source>
</evidence>
<dbReference type="GO" id="GO:0022857">
    <property type="term" value="F:transmembrane transporter activity"/>
    <property type="evidence" value="ECO:0007669"/>
    <property type="project" value="InterPro"/>
</dbReference>
<organism evidence="8 9">
    <name type="scientific">Quercus suber</name>
    <name type="common">Cork oak</name>
    <dbReference type="NCBI Taxonomy" id="58331"/>
    <lineage>
        <taxon>Eukaryota</taxon>
        <taxon>Viridiplantae</taxon>
        <taxon>Streptophyta</taxon>
        <taxon>Embryophyta</taxon>
        <taxon>Tracheophyta</taxon>
        <taxon>Spermatophyta</taxon>
        <taxon>Magnoliopsida</taxon>
        <taxon>eudicotyledons</taxon>
        <taxon>Gunneridae</taxon>
        <taxon>Pentapetalae</taxon>
        <taxon>rosids</taxon>
        <taxon>fabids</taxon>
        <taxon>Fagales</taxon>
        <taxon>Fagaceae</taxon>
        <taxon>Quercus</taxon>
    </lineage>
</organism>
<dbReference type="GO" id="GO:0016020">
    <property type="term" value="C:membrane"/>
    <property type="evidence" value="ECO:0007669"/>
    <property type="project" value="UniProtKB-SubCell"/>
</dbReference>
<sequence>CEISKKSKNQLQEQMATKAGSLGNIYRRFKPQLLMVLAQIGYTFLYFITEASFNHGMNPHVYITYRHIVAGVVMFPFAYFLERKVRPKLTLALLLEIFVLSLLGVGLTLNMYFASLRYTSPTFVASMVNTIASLTFVMAVVLRMEVLDLRNRRGMAKVLGTLISLAGVMTMTLYKGPIMRNLWHPVIHIQGNTATHENWLKGSILTIASCITWSIWYIMQLAKSKLRTSYVPLFSVLGAVIVIIGLYMLLWGKEGDQEIHNNSQKQPCLTCKENKGNKILLITTADKEVSQCEP</sequence>
<dbReference type="InterPro" id="IPR037185">
    <property type="entry name" value="EmrE-like"/>
</dbReference>
<feature type="domain" description="EamA" evidence="7">
    <location>
        <begin position="33"/>
        <end position="171"/>
    </location>
</feature>
<name>A0AAW0JUH8_QUESU</name>
<feature type="transmembrane region" description="Helical" evidence="6">
    <location>
        <begin position="93"/>
        <end position="114"/>
    </location>
</feature>
<dbReference type="Pfam" id="PF00892">
    <property type="entry name" value="EamA"/>
    <property type="match status" value="1"/>
</dbReference>
<feature type="transmembrane region" description="Helical" evidence="6">
    <location>
        <begin position="199"/>
        <end position="218"/>
    </location>
</feature>
<feature type="transmembrane region" description="Helical" evidence="6">
    <location>
        <begin position="154"/>
        <end position="174"/>
    </location>
</feature>